<keyword evidence="4" id="KW-1185">Reference proteome</keyword>
<keyword evidence="2" id="KW-0732">Signal</keyword>
<evidence type="ECO:0008006" key="5">
    <source>
        <dbReference type="Google" id="ProtNLM"/>
    </source>
</evidence>
<dbReference type="PANTHER" id="PTHR42754:SF1">
    <property type="entry name" value="LIPOPROTEIN"/>
    <property type="match status" value="1"/>
</dbReference>
<dbReference type="PROSITE" id="PS51257">
    <property type="entry name" value="PROKAR_LIPOPROTEIN"/>
    <property type="match status" value="1"/>
</dbReference>
<proteinExistence type="predicted"/>
<feature type="chain" id="PRO_5045285159" description="Bulb-type lectin domain-containing protein" evidence="2">
    <location>
        <begin position="24"/>
        <end position="469"/>
    </location>
</feature>
<protein>
    <recommendedName>
        <fullName evidence="5">Bulb-type lectin domain-containing protein</fullName>
    </recommendedName>
</protein>
<comment type="caution">
    <text evidence="3">The sequence shown here is derived from an EMBL/GenBank/DDBJ whole genome shotgun (WGS) entry which is preliminary data.</text>
</comment>
<evidence type="ECO:0000313" key="4">
    <source>
        <dbReference type="Proteomes" id="UP001297092"/>
    </source>
</evidence>
<feature type="signal peptide" evidence="2">
    <location>
        <begin position="1"/>
        <end position="23"/>
    </location>
</feature>
<feature type="compositionally biased region" description="Low complexity" evidence="1">
    <location>
        <begin position="41"/>
        <end position="51"/>
    </location>
</feature>
<dbReference type="EMBL" id="JAHCTB010000001">
    <property type="protein sequence ID" value="MBT0606956.1"/>
    <property type="molecule type" value="Genomic_DNA"/>
</dbReference>
<evidence type="ECO:0000256" key="1">
    <source>
        <dbReference type="SAM" id="MobiDB-lite"/>
    </source>
</evidence>
<dbReference type="RefSeq" id="WP_214111822.1">
    <property type="nucleotide sequence ID" value="NZ_JAHCTB010000001.1"/>
</dbReference>
<feature type="region of interest" description="Disordered" evidence="1">
    <location>
        <begin position="31"/>
        <end position="51"/>
    </location>
</feature>
<gene>
    <name evidence="3" type="ORF">KIV10_02060</name>
</gene>
<sequence>MLKHNTFFLKSIYFALFVLFLFACSKDDSITPDENPQGNSDTIPNDTIPTDTIPEPVSGIDFVKTYGGSGTDEAVSFVQTTDGSFVILGNTMSTDGDIVDKSTPDNDFWLLKISSTGNIIWSKTFGGTDNDNAARITKTSDGGFLLSGFTTSNDGDVDSNFGFQDYWIVKVSSEGNKVWTKNFGFSGSDQAFKAFETADGGYFITGFFDVSASGGAGNDLQRGANHGVGEYWGIRLNAEGETLWRRYFGGSNNDRSYDALQTADGGFLMTGTSESTDFDKTDPKGSYDYWAVRLSANGDLLWTKSYGGSEIDNSYGLTKTLDGNYIMVGDSRSNNQDVTSARGNADAWAVKFSDGGNMIWQKSFGGTQFETAHSIYQLSNGDLALTGNSRSEDGDLSKNYGGNDAWLFVIDSNGNLKSNEIIGGSGLDFLSEVLETSDQKLVAVGNTESNDFDIPQNRGLKDFLFVKLK</sequence>
<reference evidence="3 4" key="1">
    <citation type="submission" date="2021-05" db="EMBL/GenBank/DDBJ databases">
        <title>Aequorivita echinoideorum JCM 30378 genome.</title>
        <authorList>
            <person name="Zhang H."/>
            <person name="Li C."/>
        </authorList>
    </citation>
    <scope>NUCLEOTIDE SEQUENCE [LARGE SCALE GENOMIC DNA]</scope>
    <source>
        <strain evidence="3 4">JCM30378</strain>
    </source>
</reference>
<dbReference type="PANTHER" id="PTHR42754">
    <property type="entry name" value="ENDOGLUCANASE"/>
    <property type="match status" value="1"/>
</dbReference>
<name>A0ABS5S172_9FLAO</name>
<organism evidence="3 4">
    <name type="scientific">Aequorivita echinoideorum</name>
    <dbReference type="NCBI Taxonomy" id="1549647"/>
    <lineage>
        <taxon>Bacteria</taxon>
        <taxon>Pseudomonadati</taxon>
        <taxon>Bacteroidota</taxon>
        <taxon>Flavobacteriia</taxon>
        <taxon>Flavobacteriales</taxon>
        <taxon>Flavobacteriaceae</taxon>
        <taxon>Aequorivita</taxon>
    </lineage>
</organism>
<evidence type="ECO:0000313" key="3">
    <source>
        <dbReference type="EMBL" id="MBT0606956.1"/>
    </source>
</evidence>
<accession>A0ABS5S172</accession>
<dbReference type="Proteomes" id="UP001297092">
    <property type="component" value="Unassembled WGS sequence"/>
</dbReference>
<evidence type="ECO:0000256" key="2">
    <source>
        <dbReference type="SAM" id="SignalP"/>
    </source>
</evidence>